<dbReference type="PANTHER" id="PTHR24410">
    <property type="entry name" value="HL07962P-RELATED"/>
    <property type="match status" value="1"/>
</dbReference>
<evidence type="ECO:0000259" key="2">
    <source>
        <dbReference type="PROSITE" id="PS50097"/>
    </source>
</evidence>
<evidence type="ECO:0000256" key="1">
    <source>
        <dbReference type="SAM" id="Coils"/>
    </source>
</evidence>
<dbReference type="Gene3D" id="3.80.10.10">
    <property type="entry name" value="Ribonuclease Inhibitor"/>
    <property type="match status" value="1"/>
</dbReference>
<dbReference type="InterPro" id="IPR011333">
    <property type="entry name" value="SKP1/BTB/POZ_sf"/>
</dbReference>
<evidence type="ECO:0000313" key="4">
    <source>
        <dbReference type="Proteomes" id="UP001153620"/>
    </source>
</evidence>
<keyword evidence="1" id="KW-0175">Coiled coil</keyword>
<dbReference type="InterPro" id="IPR051481">
    <property type="entry name" value="BTB-POZ/Galectin-3-binding"/>
</dbReference>
<organism evidence="3 4">
    <name type="scientific">Chironomus riparius</name>
    <dbReference type="NCBI Taxonomy" id="315576"/>
    <lineage>
        <taxon>Eukaryota</taxon>
        <taxon>Metazoa</taxon>
        <taxon>Ecdysozoa</taxon>
        <taxon>Arthropoda</taxon>
        <taxon>Hexapoda</taxon>
        <taxon>Insecta</taxon>
        <taxon>Pterygota</taxon>
        <taxon>Neoptera</taxon>
        <taxon>Endopterygota</taxon>
        <taxon>Diptera</taxon>
        <taxon>Nematocera</taxon>
        <taxon>Chironomoidea</taxon>
        <taxon>Chironomidae</taxon>
        <taxon>Chironominae</taxon>
        <taxon>Chironomus</taxon>
    </lineage>
</organism>
<dbReference type="InterPro" id="IPR000210">
    <property type="entry name" value="BTB/POZ_dom"/>
</dbReference>
<dbReference type="PANTHER" id="PTHR24410:SF23">
    <property type="entry name" value="BTB DOMAIN-CONTAINING PROTEIN-RELATED"/>
    <property type="match status" value="1"/>
</dbReference>
<dbReference type="Gene3D" id="3.30.710.10">
    <property type="entry name" value="Potassium Channel Kv1.1, Chain A"/>
    <property type="match status" value="1"/>
</dbReference>
<evidence type="ECO:0000313" key="3">
    <source>
        <dbReference type="EMBL" id="CAG9809060.1"/>
    </source>
</evidence>
<accession>A0A9N9S2S1</accession>
<dbReference type="Pfam" id="PF00651">
    <property type="entry name" value="BTB"/>
    <property type="match status" value="1"/>
</dbReference>
<dbReference type="SMART" id="SM00225">
    <property type="entry name" value="BTB"/>
    <property type="match status" value="1"/>
</dbReference>
<sequence>MNFFCEFAEFTFKHGGKVYGCTVKNQHIPENIDLNFQGLHWFGKSFLDVQDVQFSDCTVTKVPQGLTRIFPNLRILCINNSKLKKISKNDLIEYRHFETFFFEQNELEFLPGDLFEDFQNIEWMSFFGNQLEVIEYNILDGLTKLKFVCFTLNQNYDKCYSVYPDYDSNASLEDVKKDLLDKFFSRHKMLTDLRDSLKILVKEKVELQAANEKLKVDNDLLVGFEKKMYKDILKLRNTQKKLEDEIEELENPEPNCSKVQHLSGIFGDVKDLIKDDKFKDFEITVGDETFRVHKFLLIARCLTLSDILINDPKIECINFTYISADIIKLVVDFIYTDEFPRNKDINYLQLFIAASRLKIAELQNFSATKVFDQINAENALYILKMSNKYNHAWLMQQTFNKIKEIRPKIELEDEWAKQPGRVEAALKNLHESDLDDKIIL</sequence>
<dbReference type="EMBL" id="OU895879">
    <property type="protein sequence ID" value="CAG9809060.1"/>
    <property type="molecule type" value="Genomic_DNA"/>
</dbReference>
<name>A0A9N9S2S1_9DIPT</name>
<dbReference type="SUPFAM" id="SSF54695">
    <property type="entry name" value="POZ domain"/>
    <property type="match status" value="1"/>
</dbReference>
<reference evidence="3" key="1">
    <citation type="submission" date="2022-01" db="EMBL/GenBank/DDBJ databases">
        <authorList>
            <person name="King R."/>
        </authorList>
    </citation>
    <scope>NUCLEOTIDE SEQUENCE</scope>
</reference>
<dbReference type="InterPro" id="IPR032675">
    <property type="entry name" value="LRR_dom_sf"/>
</dbReference>
<dbReference type="CDD" id="cd18186">
    <property type="entry name" value="BTB_POZ_ZBTB_KLHL-like"/>
    <property type="match status" value="1"/>
</dbReference>
<dbReference type="SUPFAM" id="SSF52058">
    <property type="entry name" value="L domain-like"/>
    <property type="match status" value="1"/>
</dbReference>
<feature type="coiled-coil region" evidence="1">
    <location>
        <begin position="190"/>
        <end position="252"/>
    </location>
</feature>
<gene>
    <name evidence="3" type="ORF">CHIRRI_LOCUS11892</name>
</gene>
<protein>
    <recommendedName>
        <fullName evidence="2">BTB domain-containing protein</fullName>
    </recommendedName>
</protein>
<proteinExistence type="predicted"/>
<dbReference type="OrthoDB" id="1893551at2759"/>
<feature type="domain" description="BTB" evidence="2">
    <location>
        <begin position="279"/>
        <end position="343"/>
    </location>
</feature>
<dbReference type="Proteomes" id="UP001153620">
    <property type="component" value="Chromosome 3"/>
</dbReference>
<dbReference type="AlphaFoldDB" id="A0A9N9S2S1"/>
<keyword evidence="4" id="KW-1185">Reference proteome</keyword>
<dbReference type="PROSITE" id="PS50097">
    <property type="entry name" value="BTB"/>
    <property type="match status" value="1"/>
</dbReference>
<reference evidence="3" key="2">
    <citation type="submission" date="2022-10" db="EMBL/GenBank/DDBJ databases">
        <authorList>
            <consortium name="ENA_rothamsted_submissions"/>
            <consortium name="culmorum"/>
            <person name="King R."/>
        </authorList>
    </citation>
    <scope>NUCLEOTIDE SEQUENCE</scope>
</reference>